<gene>
    <name evidence="1" type="ORF">ACFL6M_06875</name>
</gene>
<dbReference type="GO" id="GO:0008233">
    <property type="term" value="F:peptidase activity"/>
    <property type="evidence" value="ECO:0007669"/>
    <property type="project" value="UniProtKB-KW"/>
</dbReference>
<dbReference type="EMBL" id="JBHPKH010000120">
    <property type="protein sequence ID" value="MFC1573306.1"/>
    <property type="molecule type" value="Genomic_DNA"/>
</dbReference>
<protein>
    <submittedName>
        <fullName evidence="1">Serine protease</fullName>
    </submittedName>
</protein>
<proteinExistence type="predicted"/>
<accession>A0ABV6YLU6</accession>
<dbReference type="GO" id="GO:0006508">
    <property type="term" value="P:proteolysis"/>
    <property type="evidence" value="ECO:0007669"/>
    <property type="project" value="UniProtKB-KW"/>
</dbReference>
<dbReference type="Pfam" id="PF13365">
    <property type="entry name" value="Trypsin_2"/>
    <property type="match status" value="1"/>
</dbReference>
<dbReference type="Proteomes" id="UP001593833">
    <property type="component" value="Unassembled WGS sequence"/>
</dbReference>
<dbReference type="Gene3D" id="2.40.10.10">
    <property type="entry name" value="Trypsin-like serine proteases"/>
    <property type="match status" value="1"/>
</dbReference>
<reference evidence="1 2" key="1">
    <citation type="submission" date="2024-09" db="EMBL/GenBank/DDBJ databases">
        <authorList>
            <person name="D'Angelo T."/>
        </authorList>
    </citation>
    <scope>NUCLEOTIDE SEQUENCE [LARGE SCALE GENOMIC DNA]</scope>
    <source>
        <strain evidence="1">SAG AM-320-E07</strain>
    </source>
</reference>
<organism evidence="1 2">
    <name type="scientific">Eiseniibacteriota bacterium</name>
    <dbReference type="NCBI Taxonomy" id="2212470"/>
    <lineage>
        <taxon>Bacteria</taxon>
        <taxon>Candidatus Eiseniibacteriota</taxon>
    </lineage>
</organism>
<keyword evidence="1" id="KW-0645">Protease</keyword>
<name>A0ABV6YLU6_UNCEI</name>
<keyword evidence="2" id="KW-1185">Reference proteome</keyword>
<dbReference type="SUPFAM" id="SSF50494">
    <property type="entry name" value="Trypsin-like serine proteases"/>
    <property type="match status" value="1"/>
</dbReference>
<dbReference type="InterPro" id="IPR009003">
    <property type="entry name" value="Peptidase_S1_PA"/>
</dbReference>
<dbReference type="InterPro" id="IPR043504">
    <property type="entry name" value="Peptidase_S1_PA_chymotrypsin"/>
</dbReference>
<evidence type="ECO:0000313" key="1">
    <source>
        <dbReference type="EMBL" id="MFC1573306.1"/>
    </source>
</evidence>
<evidence type="ECO:0000313" key="2">
    <source>
        <dbReference type="Proteomes" id="UP001593833"/>
    </source>
</evidence>
<comment type="caution">
    <text evidence="1">The sequence shown here is derived from an EMBL/GenBank/DDBJ whole genome shotgun (WGS) entry which is preliminary data.</text>
</comment>
<keyword evidence="1" id="KW-0378">Hydrolase</keyword>
<sequence>MGRAGWWFLSLITLAMLTGILGDSAASDPEWSRNPPGEWPQITMINEIEYTDKHHPIAGCGFLLDVGSDTIAVTAKHILVYFKSGAMASVSFGNTLKYWRMYPKNNPDDIVVVDRLINENTDEVLDRIPAPRDWLLFTVKQKSPHIQPLKLRETPLVPGEPVYIVGWRYSDKECPQVIYKGAFVRSDGETELISTEVLADNTMPGLSGSPVIDAHGRVIGLMSQKAGKLERLSSTAYPRRIWKASRE</sequence>